<protein>
    <submittedName>
        <fullName evidence="1">Uncharacterized protein</fullName>
    </submittedName>
</protein>
<dbReference type="EMBL" id="JAGZZP010000004">
    <property type="protein sequence ID" value="MBS6534857.1"/>
    <property type="molecule type" value="Genomic_DNA"/>
</dbReference>
<gene>
    <name evidence="1" type="ORF">KH327_03400</name>
</gene>
<proteinExistence type="predicted"/>
<sequence>MKKKILTFIVVGFIVFSINISVFASKGLDIVQDDTDSLIEITSEMMPLGYDDDAIYYTRSSPFWKVQRSEYFEPSIYRTETRSGLLFTGTLKFTGRVINDGNGRYRGAYEGTLYYYGNVR</sequence>
<dbReference type="Proteomes" id="UP000748991">
    <property type="component" value="Unassembled WGS sequence"/>
</dbReference>
<comment type="caution">
    <text evidence="1">The sequence shown here is derived from an EMBL/GenBank/DDBJ whole genome shotgun (WGS) entry which is preliminary data.</text>
</comment>
<reference evidence="1" key="1">
    <citation type="submission" date="2021-02" db="EMBL/GenBank/DDBJ databases">
        <title>Infant gut strain persistence is associated with maternal origin, phylogeny, and functional potential including surface adhesion and iron acquisition.</title>
        <authorList>
            <person name="Lou Y.C."/>
        </authorList>
    </citation>
    <scope>NUCLEOTIDE SEQUENCE</scope>
    <source>
        <strain evidence="1">L3_060_052G1_dasL3_060_052G1_concoct_1</strain>
    </source>
</reference>
<name>A0A943XUH1_9FIRM</name>
<accession>A0A943XUH1</accession>
<evidence type="ECO:0000313" key="2">
    <source>
        <dbReference type="Proteomes" id="UP000748991"/>
    </source>
</evidence>
<dbReference type="RefSeq" id="WP_278637311.1">
    <property type="nucleotide sequence ID" value="NZ_JAGZZP010000004.1"/>
</dbReference>
<dbReference type="AlphaFoldDB" id="A0A943XUH1"/>
<organism evidence="1 2">
    <name type="scientific">Peptoniphilus harei</name>
    <dbReference type="NCBI Taxonomy" id="54005"/>
    <lineage>
        <taxon>Bacteria</taxon>
        <taxon>Bacillati</taxon>
        <taxon>Bacillota</taxon>
        <taxon>Tissierellia</taxon>
        <taxon>Tissierellales</taxon>
        <taxon>Peptoniphilaceae</taxon>
        <taxon>Peptoniphilus</taxon>
    </lineage>
</organism>
<evidence type="ECO:0000313" key="1">
    <source>
        <dbReference type="EMBL" id="MBS6534857.1"/>
    </source>
</evidence>